<evidence type="ECO:0000256" key="1">
    <source>
        <dbReference type="ARBA" id="ARBA00004187"/>
    </source>
</evidence>
<name>A0A452TS80_URSMA</name>
<accession>A0A452TS80</accession>
<dbReference type="Ensembl" id="ENSUMAT00000013203.1">
    <property type="protein sequence ID" value="ENSUMAP00000011094.1"/>
    <property type="gene ID" value="ENSUMAG00000007490.1"/>
</dbReference>
<evidence type="ECO:0000256" key="6">
    <source>
        <dbReference type="ARBA" id="ARBA00022553"/>
    </source>
</evidence>
<evidence type="ECO:0000259" key="19">
    <source>
        <dbReference type="PROSITE" id="PS50853"/>
    </source>
</evidence>
<dbReference type="SMART" id="SM00060">
    <property type="entry name" value="FN3"/>
    <property type="match status" value="4"/>
</dbReference>
<keyword evidence="7 18" id="KW-0812">Transmembrane</keyword>
<evidence type="ECO:0000256" key="11">
    <source>
        <dbReference type="ARBA" id="ARBA00023136"/>
    </source>
</evidence>
<evidence type="ECO:0000256" key="5">
    <source>
        <dbReference type="ARBA" id="ARBA00022475"/>
    </source>
</evidence>
<dbReference type="CDD" id="cd00063">
    <property type="entry name" value="FN3"/>
    <property type="match status" value="2"/>
</dbReference>
<dbReference type="Pfam" id="PF00041">
    <property type="entry name" value="fn3"/>
    <property type="match status" value="1"/>
</dbReference>
<dbReference type="FunFam" id="2.60.40.10:FF:000558">
    <property type="entry name" value="Leptin receptor"/>
    <property type="match status" value="1"/>
</dbReference>
<dbReference type="InterPro" id="IPR013783">
    <property type="entry name" value="Ig-like_fold"/>
</dbReference>
<dbReference type="Pfam" id="PF18589">
    <property type="entry name" value="ObR_Ig"/>
    <property type="match status" value="2"/>
</dbReference>
<evidence type="ECO:0000256" key="10">
    <source>
        <dbReference type="ARBA" id="ARBA00022989"/>
    </source>
</evidence>
<keyword evidence="13" id="KW-0675">Receptor</keyword>
<evidence type="ECO:0000313" key="20">
    <source>
        <dbReference type="Ensembl" id="ENSUMAP00000011094"/>
    </source>
</evidence>
<evidence type="ECO:0000256" key="3">
    <source>
        <dbReference type="ARBA" id="ARBA00008921"/>
    </source>
</evidence>
<comment type="subunit">
    <text evidence="16">Present as a mixture of monomers and dimers. The phosphorylated receptor binds a number of SH2 domain-containing proteins such as JAK2, STAT3, PTPN11, and SOCS3. Interaction with SOCS3 inhibits JAK/STAT signaling and MAPK cascade.</text>
</comment>
<feature type="domain" description="Fibronectin type-III" evidence="19">
    <location>
        <begin position="86"/>
        <end position="175"/>
    </location>
</feature>
<evidence type="ECO:0000256" key="15">
    <source>
        <dbReference type="ARBA" id="ARBA00031601"/>
    </source>
</evidence>
<feature type="region of interest" description="Disordered" evidence="17">
    <location>
        <begin position="1"/>
        <end position="23"/>
    </location>
</feature>
<dbReference type="Gene3D" id="2.60.40.10">
    <property type="entry name" value="Immunoglobulins"/>
    <property type="match status" value="7"/>
</dbReference>
<dbReference type="PANTHER" id="PTHR23037:SF28">
    <property type="entry name" value="ERYTHROPOIETIN RECEPTOR"/>
    <property type="match status" value="1"/>
</dbReference>
<dbReference type="GO" id="GO:0009897">
    <property type="term" value="C:external side of plasma membrane"/>
    <property type="evidence" value="ECO:0007669"/>
    <property type="project" value="TreeGrafter"/>
</dbReference>
<reference evidence="20" key="1">
    <citation type="submission" date="2019-03" db="UniProtKB">
        <authorList>
            <consortium name="Ensembl"/>
        </authorList>
    </citation>
    <scope>IDENTIFICATION</scope>
</reference>
<dbReference type="GO" id="GO:0033210">
    <property type="term" value="P:leptin-mediated signaling pathway"/>
    <property type="evidence" value="ECO:0007669"/>
    <property type="project" value="UniProtKB-ARBA"/>
</dbReference>
<proteinExistence type="inferred from homology"/>
<dbReference type="PROSITE" id="PS50853">
    <property type="entry name" value="FN3"/>
    <property type="match status" value="2"/>
</dbReference>
<dbReference type="Pfam" id="PF06328">
    <property type="entry name" value="Lep_receptor_Ig"/>
    <property type="match status" value="1"/>
</dbReference>
<evidence type="ECO:0000256" key="9">
    <source>
        <dbReference type="ARBA" id="ARBA00022737"/>
    </source>
</evidence>
<keyword evidence="14" id="KW-0325">Glycoprotein</keyword>
<evidence type="ECO:0000256" key="2">
    <source>
        <dbReference type="ARBA" id="ARBA00004251"/>
    </source>
</evidence>
<dbReference type="FunFam" id="2.60.40.10:FF:000494">
    <property type="entry name" value="Leptin receptor"/>
    <property type="match status" value="1"/>
</dbReference>
<dbReference type="SUPFAM" id="SSF49265">
    <property type="entry name" value="Fibronectin type III"/>
    <property type="match status" value="4"/>
</dbReference>
<gene>
    <name evidence="20" type="primary">LEPR</name>
</gene>
<protein>
    <recommendedName>
        <fullName evidence="4">Leptin receptor</fullName>
    </recommendedName>
    <alternativeName>
        <fullName evidence="15">OB receptor</fullName>
    </alternativeName>
</protein>
<dbReference type="AlphaFoldDB" id="A0A452TS80"/>
<keyword evidence="8" id="KW-0732">Signal</keyword>
<feature type="domain" description="Fibronectin type-III" evidence="19">
    <location>
        <begin position="381"/>
        <end position="476"/>
    </location>
</feature>
<evidence type="ECO:0000256" key="8">
    <source>
        <dbReference type="ARBA" id="ARBA00022729"/>
    </source>
</evidence>
<evidence type="ECO:0000256" key="4">
    <source>
        <dbReference type="ARBA" id="ARBA00019169"/>
    </source>
</evidence>
<evidence type="ECO:0000256" key="13">
    <source>
        <dbReference type="ARBA" id="ARBA00023170"/>
    </source>
</evidence>
<comment type="similarity">
    <text evidence="3">Belongs to the type I cytokine receptor family. Type 2 subfamily.</text>
</comment>
<keyword evidence="9" id="KW-0677">Repeat</keyword>
<dbReference type="FunFam" id="2.60.40.10:FF:000515">
    <property type="entry name" value="Leptin receptor"/>
    <property type="match status" value="1"/>
</dbReference>
<feature type="transmembrane region" description="Helical" evidence="18">
    <location>
        <begin position="682"/>
        <end position="704"/>
    </location>
</feature>
<evidence type="ECO:0000256" key="17">
    <source>
        <dbReference type="SAM" id="MobiDB-lite"/>
    </source>
</evidence>
<dbReference type="FunFam" id="2.60.40.10:FF:000613">
    <property type="entry name" value="Leptin receptor"/>
    <property type="match status" value="1"/>
</dbReference>
<keyword evidence="11 18" id="KW-0472">Membrane</keyword>
<evidence type="ECO:0000256" key="18">
    <source>
        <dbReference type="SAM" id="Phobius"/>
    </source>
</evidence>
<dbReference type="PANTHER" id="PTHR23037">
    <property type="entry name" value="CYTOKINE RECEPTOR"/>
    <property type="match status" value="1"/>
</dbReference>
<keyword evidence="10 18" id="KW-1133">Transmembrane helix</keyword>
<dbReference type="InterPro" id="IPR041182">
    <property type="entry name" value="LEP-R_IGD"/>
</dbReference>
<evidence type="ECO:0000256" key="12">
    <source>
        <dbReference type="ARBA" id="ARBA00023157"/>
    </source>
</evidence>
<dbReference type="GO" id="GO:0016323">
    <property type="term" value="C:basolateral plasma membrane"/>
    <property type="evidence" value="ECO:0007669"/>
    <property type="project" value="UniProtKB-SubCell"/>
</dbReference>
<dbReference type="InterPro" id="IPR036116">
    <property type="entry name" value="FN3_sf"/>
</dbReference>
<dbReference type="GO" id="GO:0004896">
    <property type="term" value="F:cytokine receptor activity"/>
    <property type="evidence" value="ECO:0007669"/>
    <property type="project" value="TreeGrafter"/>
</dbReference>
<organism evidence="20">
    <name type="scientific">Ursus maritimus</name>
    <name type="common">Polar bear</name>
    <name type="synonym">Thalarctos maritimus</name>
    <dbReference type="NCBI Taxonomy" id="29073"/>
    <lineage>
        <taxon>Eukaryota</taxon>
        <taxon>Metazoa</taxon>
        <taxon>Chordata</taxon>
        <taxon>Craniata</taxon>
        <taxon>Vertebrata</taxon>
        <taxon>Euteleostomi</taxon>
        <taxon>Mammalia</taxon>
        <taxon>Eutheria</taxon>
        <taxon>Laurasiatheria</taxon>
        <taxon>Carnivora</taxon>
        <taxon>Caniformia</taxon>
        <taxon>Ursidae</taxon>
        <taxon>Ursus</taxon>
    </lineage>
</organism>
<dbReference type="GO" id="GO:0048731">
    <property type="term" value="P:system development"/>
    <property type="evidence" value="ECO:0007669"/>
    <property type="project" value="UniProtKB-ARBA"/>
</dbReference>
<keyword evidence="5" id="KW-1003">Cell membrane</keyword>
<dbReference type="FunFam" id="2.60.40.10:FF:000568">
    <property type="entry name" value="Leptin receptor"/>
    <property type="match status" value="1"/>
</dbReference>
<evidence type="ECO:0000256" key="7">
    <source>
        <dbReference type="ARBA" id="ARBA00022692"/>
    </source>
</evidence>
<dbReference type="OMA" id="FPPHCLF"/>
<keyword evidence="6" id="KW-0597">Phosphoprotein</keyword>
<dbReference type="FunFam" id="2.60.40.10:FF:000501">
    <property type="entry name" value="Leptin receptor"/>
    <property type="match status" value="1"/>
</dbReference>
<keyword evidence="12" id="KW-1015">Disulfide bond</keyword>
<comment type="subcellular location">
    <subcellularLocation>
        <location evidence="1">Basolateral cell membrane</location>
    </subcellularLocation>
    <subcellularLocation>
        <location evidence="2">Cell membrane</location>
        <topology evidence="2">Single-pass type I membrane protein</topology>
    </subcellularLocation>
</comment>
<sequence length="1008" mass="114222">MVGDTPRDYGIQPEVLDESPPVPQKGSFQIVQCNCSVHDSCECQVPVPTAKLNHTLLLYLKITSGGINFQSPLMSVQPINVVKPDPPLGLHMEITDAGNLKISWSSPTLVPFQLQYQVKYSENSSTNMRKVTTSLLIDSVLPGSSYEVQVRGKRLDGPGIWGDWSTPLIFTTQDVIYFPPKILTSVGSNVSIHCIYKNENEIVSSKKIVWWLNLAEKIPASQYTVLGDRVSKVTFPNLNATRPRGKFTYDAVYCCNQQECHHRYAELYVIDVNINISCETDGYLTKMTCRWSTNAIQSLMGSTLQLRYHRSSLYCSDVPSIHPISEPKDCHLQRDGFYECIFQPIFLLSGYTMWIKINHSLGSLDSPPTCVVPDSVVKPLPPSSVKAEITVKIGLLKISWEKPVFPENNLKFQIRYGLNGKEVQWKIYEVYDAKSKSASVLVPDLCAVYAVQVRCQRLDGLGYWSNWSSPAYTVVMDIKVPTRGPEFWRIINEDTTKKERNVTLLWKPLMKNDSLCSVRKYVVKHHTSRNGTWSEDVGNHTKFTFLWTEQGHSVTVLAVNSIGASFVNFNLTFSWPVSKVNTVQSLSAYPLNSSCVLLSWTLSPSDYYLMYFVTEWKILNEDSEIKWLRIPPSVKKYYIHDHFIPIEKYQFSLYPVFMEGVGKPKIINSFTQDDIEKHQHDAGLYVIVPIIISSSILLLGTLLISHQRMKKLFWEDVPNPKNCSWAQGLNFQKPETFEHLFIKHTESVIFGPLLLEPETISEDISVDTSWKNKDEMVPTTMVSLLLTTPDLEKGSLCIRDQNTSANFSELESTVIAREDESRRQPSVRYATLLGSSKSSEIDEEQGLINSSVSKCFSSKHSLPKGSFSNSSWEIETQAFFILSDQHPNIISPHLPFSEGLDELLKLEGNFPEENNGERSVYYLGVTSIKKRESGVFLTDESQVLCPFPAHCLFTDIRILQDSCSHLVENNFNLGTSGQKTFVSYMPQFQICSTQTQKIMENKMCDLTV</sequence>
<dbReference type="InterPro" id="IPR010457">
    <property type="entry name" value="IgC2-like_lig-bd"/>
</dbReference>
<dbReference type="GeneTree" id="ENSGT00730000111209"/>
<evidence type="ECO:0000256" key="16">
    <source>
        <dbReference type="ARBA" id="ARBA00046724"/>
    </source>
</evidence>
<dbReference type="InterPro" id="IPR003961">
    <property type="entry name" value="FN3_dom"/>
</dbReference>
<evidence type="ECO:0000256" key="14">
    <source>
        <dbReference type="ARBA" id="ARBA00023180"/>
    </source>
</evidence>